<proteinExistence type="predicted"/>
<reference evidence="2 3" key="1">
    <citation type="submission" date="2018-06" db="EMBL/GenBank/DDBJ databases">
        <title>Genomic Encyclopedia of Type Strains, Phase IV (KMG-IV): sequencing the most valuable type-strain genomes for metagenomic binning, comparative biology and taxonomic classification.</title>
        <authorList>
            <person name="Goeker M."/>
        </authorList>
    </citation>
    <scope>NUCLEOTIDE SEQUENCE [LARGE SCALE GENOMIC DNA]</scope>
    <source>
        <strain evidence="2 3">DSM 18048</strain>
    </source>
</reference>
<dbReference type="OrthoDB" id="70277at2"/>
<dbReference type="Pfam" id="PF13411">
    <property type="entry name" value="MerR_1"/>
    <property type="match status" value="1"/>
</dbReference>
<dbReference type="AlphaFoldDB" id="A0A318SLS7"/>
<dbReference type="GO" id="GO:0003677">
    <property type="term" value="F:DNA binding"/>
    <property type="evidence" value="ECO:0007669"/>
    <property type="project" value="InterPro"/>
</dbReference>
<accession>A0A318SLS7</accession>
<evidence type="ECO:0000313" key="2">
    <source>
        <dbReference type="EMBL" id="PYE55489.1"/>
    </source>
</evidence>
<evidence type="ECO:0000259" key="1">
    <source>
        <dbReference type="Pfam" id="PF13411"/>
    </source>
</evidence>
<dbReference type="InterPro" id="IPR000551">
    <property type="entry name" value="MerR-type_HTH_dom"/>
</dbReference>
<dbReference type="InterPro" id="IPR009061">
    <property type="entry name" value="DNA-bd_dom_put_sf"/>
</dbReference>
<dbReference type="EMBL" id="QJSX01000003">
    <property type="protein sequence ID" value="PYE55489.1"/>
    <property type="molecule type" value="Genomic_DNA"/>
</dbReference>
<dbReference type="SUPFAM" id="SSF46955">
    <property type="entry name" value="Putative DNA-binding domain"/>
    <property type="match status" value="1"/>
</dbReference>
<evidence type="ECO:0000313" key="3">
    <source>
        <dbReference type="Proteomes" id="UP000248326"/>
    </source>
</evidence>
<dbReference type="RefSeq" id="WP_110885816.1">
    <property type="nucleotide sequence ID" value="NZ_QJSX01000003.1"/>
</dbReference>
<dbReference type="GO" id="GO:0006355">
    <property type="term" value="P:regulation of DNA-templated transcription"/>
    <property type="evidence" value="ECO:0007669"/>
    <property type="project" value="InterPro"/>
</dbReference>
<keyword evidence="3" id="KW-1185">Reference proteome</keyword>
<sequence length="224" mass="25154">MSEPTSFPDFYGSLDDLVNTANQLLPRFMPDIDRDARVTDLVNPRLVRHYTSENLIDPPQKEGREARYTRRHLLQLLTLRKLMTGGLSAGSAGDVLRNRSDLELEMILQSGWKLNVTPDPKTHQGGSSPNHDRRFALIAGAVGLNSVVGALAVPTTARLKAAALANKSKSTHDESVQRHRWTHVELEPGFEVHLRDDYQSPKTPAERERIAKLIMDLLAQHKRK</sequence>
<name>A0A318SLS7_9DEIO</name>
<feature type="domain" description="HTH merR-type" evidence="1">
    <location>
        <begin position="42"/>
        <end position="97"/>
    </location>
</feature>
<gene>
    <name evidence="2" type="ORF">DES52_103324</name>
</gene>
<dbReference type="Gene3D" id="1.10.1660.10">
    <property type="match status" value="1"/>
</dbReference>
<organism evidence="2 3">
    <name type="scientific">Deinococcus yavapaiensis KR-236</name>
    <dbReference type="NCBI Taxonomy" id="694435"/>
    <lineage>
        <taxon>Bacteria</taxon>
        <taxon>Thermotogati</taxon>
        <taxon>Deinococcota</taxon>
        <taxon>Deinococci</taxon>
        <taxon>Deinococcales</taxon>
        <taxon>Deinococcaceae</taxon>
        <taxon>Deinococcus</taxon>
    </lineage>
</organism>
<dbReference type="Proteomes" id="UP000248326">
    <property type="component" value="Unassembled WGS sequence"/>
</dbReference>
<protein>
    <submittedName>
        <fullName evidence="2">MerR-like DNA binding protein</fullName>
    </submittedName>
</protein>
<comment type="caution">
    <text evidence="2">The sequence shown here is derived from an EMBL/GenBank/DDBJ whole genome shotgun (WGS) entry which is preliminary data.</text>
</comment>